<keyword evidence="3" id="KW-1185">Reference proteome</keyword>
<keyword evidence="1" id="KW-0732">Signal</keyword>
<dbReference type="EMBL" id="BSPD01000017">
    <property type="protein sequence ID" value="GLS24710.1"/>
    <property type="molecule type" value="Genomic_DNA"/>
</dbReference>
<feature type="signal peptide" evidence="1">
    <location>
        <begin position="1"/>
        <end position="18"/>
    </location>
</feature>
<evidence type="ECO:0000313" key="2">
    <source>
        <dbReference type="EMBL" id="GLS24710.1"/>
    </source>
</evidence>
<sequence>MNKLTAFLLFILSGTVFASESYVVNTSHILYVTKSEDIRAFIEPGTVLKKVKIPTEDSYKRRIRVITPGGLEGEVSRWGYDEHNEIQRDVAYLKRPLRFKKETFHSGDKFMTSVIDDEDGIRVEVVYPQPFLSLRDNAYYVRTRTQTMTETEFEYHFNLVSPGPVNTKFPTWARTRTPPVEWGCENSKTEESVIEVGGGAKVSAKGGFFKFFEADAYVNNDNKKTITYTKELTDKNNRHKITYWGLKSSTKPSTPILDLALEKLSPCDSTKKLQFSYVIHFPKHEHIDPIIINRDWVKGKLKEGGTSPIALNTLDDYRALKFAFQDFKFELTRQGYDLNSALLQYVMMITANIQTNVETNKNLLVNSPISQTQHSPN</sequence>
<organism evidence="2 3">
    <name type="scientific">Marinibactrum halimedae</name>
    <dbReference type="NCBI Taxonomy" id="1444977"/>
    <lineage>
        <taxon>Bacteria</taxon>
        <taxon>Pseudomonadati</taxon>
        <taxon>Pseudomonadota</taxon>
        <taxon>Gammaproteobacteria</taxon>
        <taxon>Cellvibrionales</taxon>
        <taxon>Cellvibrionaceae</taxon>
        <taxon>Marinibactrum</taxon>
    </lineage>
</organism>
<name>A0AA37WL10_9GAMM</name>
<gene>
    <name evidence="2" type="ORF">GCM10007877_04240</name>
</gene>
<dbReference type="AlphaFoldDB" id="A0AA37WL10"/>
<reference evidence="2 3" key="1">
    <citation type="journal article" date="2014" name="Int. J. Syst. Evol. Microbiol.">
        <title>Complete genome sequence of Corynebacterium casei LMG S-19264T (=DSM 44701T), isolated from a smear-ripened cheese.</title>
        <authorList>
            <consortium name="US DOE Joint Genome Institute (JGI-PGF)"/>
            <person name="Walter F."/>
            <person name="Albersmeier A."/>
            <person name="Kalinowski J."/>
            <person name="Ruckert C."/>
        </authorList>
    </citation>
    <scope>NUCLEOTIDE SEQUENCE [LARGE SCALE GENOMIC DNA]</scope>
    <source>
        <strain evidence="2 3">NBRC 110095</strain>
    </source>
</reference>
<comment type="caution">
    <text evidence="2">The sequence shown here is derived from an EMBL/GenBank/DDBJ whole genome shotgun (WGS) entry which is preliminary data.</text>
</comment>
<dbReference type="RefSeq" id="WP_232593703.1">
    <property type="nucleotide sequence ID" value="NZ_BSPD01000017.1"/>
</dbReference>
<proteinExistence type="predicted"/>
<evidence type="ECO:0000313" key="3">
    <source>
        <dbReference type="Proteomes" id="UP001156870"/>
    </source>
</evidence>
<dbReference type="Proteomes" id="UP001156870">
    <property type="component" value="Unassembled WGS sequence"/>
</dbReference>
<protein>
    <recommendedName>
        <fullName evidence="4">DUF3857 domain-containing protein</fullName>
    </recommendedName>
</protein>
<feature type="chain" id="PRO_5041296142" description="DUF3857 domain-containing protein" evidence="1">
    <location>
        <begin position="19"/>
        <end position="377"/>
    </location>
</feature>
<evidence type="ECO:0008006" key="4">
    <source>
        <dbReference type="Google" id="ProtNLM"/>
    </source>
</evidence>
<accession>A0AA37WL10</accession>
<evidence type="ECO:0000256" key="1">
    <source>
        <dbReference type="SAM" id="SignalP"/>
    </source>
</evidence>